<protein>
    <recommendedName>
        <fullName evidence="6">Terpene synthase</fullName>
        <ecNumber evidence="6">4.2.3.-</ecNumber>
    </recommendedName>
</protein>
<dbReference type="AlphaFoldDB" id="A0A067NPP4"/>
<dbReference type="EMBL" id="KL198010">
    <property type="protein sequence ID" value="KDQ25606.1"/>
    <property type="molecule type" value="Genomic_DNA"/>
</dbReference>
<sequence length="354" mass="39850">MVFVQYRLPDVLSVICGRNVHDPVALNPHYAELDAYFVDWINAQKLSPATQKSWIAVQMPLLASLTNPHMTLDQLRVCLEYMVLSLGMEDLTDTASSEESKRWAHFFMDLLRSPGNTDERLLKAHPMIGNVCVVSFSVRVMKDLGPTYTLPFIQSNDELVRGMVQESLDREAEETDADQSTSSVEAYIHARRTTIGIQPVLVLGRWARGLDLPDEVLCSEQVTGMVDATIDMVFLANDIYSYKKERIAGAVQHNIVTVAMNDESARVGSSNVQGAVDYAYELIHTAHDRFQRLLAELSSTPMWNTYQDALEKYAENMHDWAVGNVVWSLASPRYSVFDNPSAKSTMMIEFYAPL</sequence>
<dbReference type="Pfam" id="PF19086">
    <property type="entry name" value="Terpene_syn_C_2"/>
    <property type="match status" value="1"/>
</dbReference>
<keyword evidence="5 6" id="KW-0456">Lyase</keyword>
<evidence type="ECO:0000256" key="3">
    <source>
        <dbReference type="ARBA" id="ARBA00022723"/>
    </source>
</evidence>
<dbReference type="GO" id="GO:0008299">
    <property type="term" value="P:isoprenoid biosynthetic process"/>
    <property type="evidence" value="ECO:0007669"/>
    <property type="project" value="UniProtKB-ARBA"/>
</dbReference>
<reference evidence="8" key="1">
    <citation type="journal article" date="2014" name="Proc. Natl. Acad. Sci. U.S.A.">
        <title>Extensive sampling of basidiomycete genomes demonstrates inadequacy of the white-rot/brown-rot paradigm for wood decay fungi.</title>
        <authorList>
            <person name="Riley R."/>
            <person name="Salamov A.A."/>
            <person name="Brown D.W."/>
            <person name="Nagy L.G."/>
            <person name="Floudas D."/>
            <person name="Held B.W."/>
            <person name="Levasseur A."/>
            <person name="Lombard V."/>
            <person name="Morin E."/>
            <person name="Otillar R."/>
            <person name="Lindquist E.A."/>
            <person name="Sun H."/>
            <person name="LaButti K.M."/>
            <person name="Schmutz J."/>
            <person name="Jabbour D."/>
            <person name="Luo H."/>
            <person name="Baker S.E."/>
            <person name="Pisabarro A.G."/>
            <person name="Walton J.D."/>
            <person name="Blanchette R.A."/>
            <person name="Henrissat B."/>
            <person name="Martin F."/>
            <person name="Cullen D."/>
            <person name="Hibbett D.S."/>
            <person name="Grigoriev I.V."/>
        </authorList>
    </citation>
    <scope>NUCLEOTIDE SEQUENCE [LARGE SCALE GENOMIC DNA]</scope>
    <source>
        <strain evidence="8">PC15</strain>
    </source>
</reference>
<accession>A0A067NPP4</accession>
<evidence type="ECO:0000313" key="7">
    <source>
        <dbReference type="EMBL" id="KDQ25606.1"/>
    </source>
</evidence>
<name>A0A067NPP4_PLEO1</name>
<comment type="similarity">
    <text evidence="2 6">Belongs to the terpene synthase family.</text>
</comment>
<proteinExistence type="inferred from homology"/>
<dbReference type="InParanoid" id="A0A067NPP4"/>
<evidence type="ECO:0000256" key="6">
    <source>
        <dbReference type="RuleBase" id="RU366034"/>
    </source>
</evidence>
<evidence type="ECO:0000256" key="4">
    <source>
        <dbReference type="ARBA" id="ARBA00022842"/>
    </source>
</evidence>
<dbReference type="InterPro" id="IPR008949">
    <property type="entry name" value="Isoprenoid_synthase_dom_sf"/>
</dbReference>
<keyword evidence="4 6" id="KW-0460">Magnesium</keyword>
<dbReference type="Proteomes" id="UP000027073">
    <property type="component" value="Unassembled WGS sequence"/>
</dbReference>
<dbReference type="GO" id="GO:0046872">
    <property type="term" value="F:metal ion binding"/>
    <property type="evidence" value="ECO:0007669"/>
    <property type="project" value="UniProtKB-KW"/>
</dbReference>
<dbReference type="SUPFAM" id="SSF48576">
    <property type="entry name" value="Terpenoid synthases"/>
    <property type="match status" value="1"/>
</dbReference>
<dbReference type="PANTHER" id="PTHR35201">
    <property type="entry name" value="TERPENE SYNTHASE"/>
    <property type="match status" value="1"/>
</dbReference>
<dbReference type="OrthoDB" id="6486656at2759"/>
<gene>
    <name evidence="7" type="ORF">PLEOSDRAFT_160242</name>
</gene>
<dbReference type="Gene3D" id="1.10.600.10">
    <property type="entry name" value="Farnesyl Diphosphate Synthase"/>
    <property type="match status" value="1"/>
</dbReference>
<evidence type="ECO:0000256" key="5">
    <source>
        <dbReference type="ARBA" id="ARBA00023239"/>
    </source>
</evidence>
<dbReference type="InterPro" id="IPR034686">
    <property type="entry name" value="Terpene_cyclase-like_2"/>
</dbReference>
<evidence type="ECO:0000256" key="2">
    <source>
        <dbReference type="ARBA" id="ARBA00006333"/>
    </source>
</evidence>
<dbReference type="PANTHER" id="PTHR35201:SF4">
    <property type="entry name" value="BETA-PINACENE SYNTHASE-RELATED"/>
    <property type="match status" value="1"/>
</dbReference>
<dbReference type="GO" id="GO:0010333">
    <property type="term" value="F:terpene synthase activity"/>
    <property type="evidence" value="ECO:0007669"/>
    <property type="project" value="InterPro"/>
</dbReference>
<dbReference type="VEuPathDB" id="FungiDB:PLEOSDRAFT_160242"/>
<keyword evidence="3 6" id="KW-0479">Metal-binding</keyword>
<evidence type="ECO:0000313" key="8">
    <source>
        <dbReference type="Proteomes" id="UP000027073"/>
    </source>
</evidence>
<dbReference type="EC" id="4.2.3.-" evidence="6"/>
<dbReference type="HOGENOM" id="CLU_042538_5_0_1"/>
<comment type="cofactor">
    <cofactor evidence="1 6">
        <name>Mg(2+)</name>
        <dbReference type="ChEBI" id="CHEBI:18420"/>
    </cofactor>
</comment>
<organism evidence="7 8">
    <name type="scientific">Pleurotus ostreatus (strain PC15)</name>
    <name type="common">Oyster mushroom</name>
    <dbReference type="NCBI Taxonomy" id="1137138"/>
    <lineage>
        <taxon>Eukaryota</taxon>
        <taxon>Fungi</taxon>
        <taxon>Dikarya</taxon>
        <taxon>Basidiomycota</taxon>
        <taxon>Agaricomycotina</taxon>
        <taxon>Agaricomycetes</taxon>
        <taxon>Agaricomycetidae</taxon>
        <taxon>Agaricales</taxon>
        <taxon>Pleurotineae</taxon>
        <taxon>Pleurotaceae</taxon>
        <taxon>Pleurotus</taxon>
    </lineage>
</organism>
<evidence type="ECO:0000256" key="1">
    <source>
        <dbReference type="ARBA" id="ARBA00001946"/>
    </source>
</evidence>